<reference evidence="2" key="1">
    <citation type="submission" date="2022-06" db="EMBL/GenBank/DDBJ databases">
        <authorList>
            <person name="Goudenege D."/>
            <person name="Le Roux F."/>
        </authorList>
    </citation>
    <scope>NUCLEOTIDE SEQUENCE</scope>
    <source>
        <strain evidence="2">12-063</strain>
    </source>
</reference>
<dbReference type="Proteomes" id="UP001152658">
    <property type="component" value="Unassembled WGS sequence"/>
</dbReference>
<proteinExistence type="predicted"/>
<evidence type="ECO:0000313" key="2">
    <source>
        <dbReference type="EMBL" id="CAH8241103.1"/>
    </source>
</evidence>
<name>A0ABM9FTV5_9VIBR</name>
<keyword evidence="1" id="KW-0175">Coiled coil</keyword>
<keyword evidence="3" id="KW-1185">Reference proteome</keyword>
<evidence type="ECO:0000256" key="1">
    <source>
        <dbReference type="SAM" id="Coils"/>
    </source>
</evidence>
<protein>
    <submittedName>
        <fullName evidence="2">Uncharacterized protein</fullName>
    </submittedName>
</protein>
<dbReference type="RefSeq" id="WP_168523715.1">
    <property type="nucleotide sequence ID" value="NZ_CALYLA010000021.1"/>
</dbReference>
<gene>
    <name evidence="2" type="ORF">VAE063_970070</name>
</gene>
<sequence>MTDKKTELSSTEKQLREALKRLIDKQPTHRELKRKLSANKLKIVVSNVEKEAGLSNGAAKRYPETKKMIEGAEAERIHGESDLSDDVVRAHPIYIKAKEDVEKAREGVKKLKAELEQKDERLAHYKELLKSQAVRMHQMNVAMWNDIPEENKNVEVIIDVQDMGSQDNILAFKKREKLD</sequence>
<organism evidence="2 3">
    <name type="scientific">Vibrio aestuarianus</name>
    <dbReference type="NCBI Taxonomy" id="28171"/>
    <lineage>
        <taxon>Bacteria</taxon>
        <taxon>Pseudomonadati</taxon>
        <taxon>Pseudomonadota</taxon>
        <taxon>Gammaproteobacteria</taxon>
        <taxon>Vibrionales</taxon>
        <taxon>Vibrionaceae</taxon>
        <taxon>Vibrio</taxon>
    </lineage>
</organism>
<evidence type="ECO:0000313" key="3">
    <source>
        <dbReference type="Proteomes" id="UP001152658"/>
    </source>
</evidence>
<accession>A0ABM9FTV5</accession>
<comment type="caution">
    <text evidence="2">The sequence shown here is derived from an EMBL/GenBank/DDBJ whole genome shotgun (WGS) entry which is preliminary data.</text>
</comment>
<dbReference type="EMBL" id="CALYLK010000138">
    <property type="protein sequence ID" value="CAH8241103.1"/>
    <property type="molecule type" value="Genomic_DNA"/>
</dbReference>
<feature type="coiled-coil region" evidence="1">
    <location>
        <begin position="94"/>
        <end position="128"/>
    </location>
</feature>